<evidence type="ECO:0000313" key="5">
    <source>
        <dbReference type="Proteomes" id="UP000184608"/>
    </source>
</evidence>
<dbReference type="InterPro" id="IPR000182">
    <property type="entry name" value="GNAT_dom"/>
</dbReference>
<reference evidence="4 5" key="1">
    <citation type="submission" date="2016-11" db="EMBL/GenBank/DDBJ databases">
        <authorList>
            <person name="Jaros S."/>
            <person name="Januszkiewicz K."/>
            <person name="Wedrychowicz H."/>
        </authorList>
    </citation>
    <scope>NUCLEOTIDE SEQUENCE [LARGE SCALE GENOMIC DNA]</scope>
    <source>
        <strain evidence="4 5">CECT 7868</strain>
    </source>
</reference>
<dbReference type="InterPro" id="IPR016181">
    <property type="entry name" value="Acyl_CoA_acyltransferase"/>
</dbReference>
<dbReference type="SUPFAM" id="SSF55729">
    <property type="entry name" value="Acyl-CoA N-acyltransferases (Nat)"/>
    <property type="match status" value="1"/>
</dbReference>
<dbReference type="InterPro" id="IPR051635">
    <property type="entry name" value="SNAT-like"/>
</dbReference>
<dbReference type="CDD" id="cd04301">
    <property type="entry name" value="NAT_SF"/>
    <property type="match status" value="1"/>
</dbReference>
<proteinExistence type="predicted"/>
<dbReference type="PANTHER" id="PTHR10908">
    <property type="entry name" value="SEROTONIN N-ACETYLTRANSFERASE"/>
    <property type="match status" value="1"/>
</dbReference>
<dbReference type="RefSeq" id="WP_073605098.1">
    <property type="nucleotide sequence ID" value="NZ_FQXZ01000039.1"/>
</dbReference>
<dbReference type="Gene3D" id="3.40.630.30">
    <property type="match status" value="1"/>
</dbReference>
<dbReference type="OrthoDB" id="9800962at2"/>
<evidence type="ECO:0000256" key="2">
    <source>
        <dbReference type="ARBA" id="ARBA00023315"/>
    </source>
</evidence>
<dbReference type="PROSITE" id="PS51186">
    <property type="entry name" value="GNAT"/>
    <property type="match status" value="1"/>
</dbReference>
<sequence length="164" mass="18399">MYQIRQAVAEDIKRIAQIELRCFPEAEAATLASFQQRFAVFPECFYVLEVEGVIVGHTNGCIYHKPELPDILYTDPSLHCPEGGYQTVFGLAVDPDYQGKGYASLLTRHFIAESRNKNLQGMVLTCKDRLIGFYEKLGFACQGRSASSHGGANWNDMIIEFQVP</sequence>
<evidence type="ECO:0000256" key="1">
    <source>
        <dbReference type="ARBA" id="ARBA00022679"/>
    </source>
</evidence>
<keyword evidence="5" id="KW-1185">Reference proteome</keyword>
<dbReference type="AlphaFoldDB" id="A0A1M6A6D5"/>
<organism evidence="4 5">
    <name type="scientific">Vibrio aerogenes CECT 7868</name>
    <dbReference type="NCBI Taxonomy" id="1216006"/>
    <lineage>
        <taxon>Bacteria</taxon>
        <taxon>Pseudomonadati</taxon>
        <taxon>Pseudomonadota</taxon>
        <taxon>Gammaproteobacteria</taxon>
        <taxon>Vibrionales</taxon>
        <taxon>Vibrionaceae</taxon>
        <taxon>Vibrio</taxon>
    </lineage>
</organism>
<dbReference type="Pfam" id="PF00583">
    <property type="entry name" value="Acetyltransf_1"/>
    <property type="match status" value="1"/>
</dbReference>
<keyword evidence="2" id="KW-0012">Acyltransferase</keyword>
<dbReference type="Proteomes" id="UP000184608">
    <property type="component" value="Unassembled WGS sequence"/>
</dbReference>
<dbReference type="STRING" id="1216006.VA7868_03491"/>
<dbReference type="EMBL" id="FQXZ01000039">
    <property type="protein sequence ID" value="SHI32052.1"/>
    <property type="molecule type" value="Genomic_DNA"/>
</dbReference>
<accession>A0A1M6A6D5</accession>
<protein>
    <submittedName>
        <fullName evidence="4">Putative acetyltransferase</fullName>
    </submittedName>
</protein>
<evidence type="ECO:0000259" key="3">
    <source>
        <dbReference type="PROSITE" id="PS51186"/>
    </source>
</evidence>
<gene>
    <name evidence="4" type="ORF">VA7868_03491</name>
</gene>
<feature type="domain" description="N-acetyltransferase" evidence="3">
    <location>
        <begin position="2"/>
        <end position="160"/>
    </location>
</feature>
<keyword evidence="1 4" id="KW-0808">Transferase</keyword>
<dbReference type="PANTHER" id="PTHR10908:SF0">
    <property type="entry name" value="SEROTONIN N-ACETYLTRANSFERASE"/>
    <property type="match status" value="1"/>
</dbReference>
<name>A0A1M6A6D5_9VIBR</name>
<dbReference type="GO" id="GO:0008080">
    <property type="term" value="F:N-acetyltransferase activity"/>
    <property type="evidence" value="ECO:0007669"/>
    <property type="project" value="UniProtKB-ARBA"/>
</dbReference>
<evidence type="ECO:0000313" key="4">
    <source>
        <dbReference type="EMBL" id="SHI32052.1"/>
    </source>
</evidence>